<keyword evidence="1" id="KW-1133">Transmembrane helix</keyword>
<organism evidence="2">
    <name type="scientific">marine sediment metagenome</name>
    <dbReference type="NCBI Taxonomy" id="412755"/>
    <lineage>
        <taxon>unclassified sequences</taxon>
        <taxon>metagenomes</taxon>
        <taxon>ecological metagenomes</taxon>
    </lineage>
</organism>
<comment type="caution">
    <text evidence="2">The sequence shown here is derived from an EMBL/GenBank/DDBJ whole genome shotgun (WGS) entry which is preliminary data.</text>
</comment>
<protein>
    <submittedName>
        <fullName evidence="2">Uncharacterized protein</fullName>
    </submittedName>
</protein>
<name>X0X426_9ZZZZ</name>
<evidence type="ECO:0000256" key="1">
    <source>
        <dbReference type="SAM" id="Phobius"/>
    </source>
</evidence>
<gene>
    <name evidence="2" type="ORF">S01H1_70174</name>
</gene>
<evidence type="ECO:0000313" key="2">
    <source>
        <dbReference type="EMBL" id="GAG31398.1"/>
    </source>
</evidence>
<keyword evidence="1" id="KW-0812">Transmembrane</keyword>
<dbReference type="AlphaFoldDB" id="X0X426"/>
<proteinExistence type="predicted"/>
<accession>X0X426</accession>
<sequence length="64" mass="6927">MKPLAIKKAVTISQTVVFEKPLNVSFIGSVFVSAVITIPINTIPPIPIGFRIKPTIVALKIAKR</sequence>
<feature type="transmembrane region" description="Helical" evidence="1">
    <location>
        <begin position="24"/>
        <end position="43"/>
    </location>
</feature>
<reference evidence="2" key="1">
    <citation type="journal article" date="2014" name="Front. Microbiol.">
        <title>High frequency of phylogenetically diverse reductive dehalogenase-homologous genes in deep subseafloor sedimentary metagenomes.</title>
        <authorList>
            <person name="Kawai M."/>
            <person name="Futagami T."/>
            <person name="Toyoda A."/>
            <person name="Takaki Y."/>
            <person name="Nishi S."/>
            <person name="Hori S."/>
            <person name="Arai W."/>
            <person name="Tsubouchi T."/>
            <person name="Morono Y."/>
            <person name="Uchiyama I."/>
            <person name="Ito T."/>
            <person name="Fujiyama A."/>
            <person name="Inagaki F."/>
            <person name="Takami H."/>
        </authorList>
    </citation>
    <scope>NUCLEOTIDE SEQUENCE</scope>
    <source>
        <strain evidence="2">Expedition CK06-06</strain>
    </source>
</reference>
<keyword evidence="1" id="KW-0472">Membrane</keyword>
<dbReference type="EMBL" id="BARS01046645">
    <property type="protein sequence ID" value="GAG31398.1"/>
    <property type="molecule type" value="Genomic_DNA"/>
</dbReference>